<feature type="domain" description="UvrD-like helicase C-terminal" evidence="11">
    <location>
        <begin position="411"/>
        <end position="658"/>
    </location>
</feature>
<dbReference type="EC" id="5.6.2.4" evidence="7"/>
<keyword evidence="4 9" id="KW-0067">ATP-binding</keyword>
<dbReference type="PANTHER" id="PTHR11070">
    <property type="entry name" value="UVRD / RECB / PCRA DNA HELICASE FAMILY MEMBER"/>
    <property type="match status" value="1"/>
</dbReference>
<dbReference type="Proteomes" id="UP000028481">
    <property type="component" value="Chromosome"/>
</dbReference>
<evidence type="ECO:0000256" key="9">
    <source>
        <dbReference type="PROSITE-ProRule" id="PRU00560"/>
    </source>
</evidence>
<dbReference type="Gene3D" id="3.40.50.300">
    <property type="entry name" value="P-loop containing nucleotide triphosphate hydrolases"/>
    <property type="match status" value="4"/>
</dbReference>
<feature type="binding site" evidence="9">
    <location>
        <begin position="13"/>
        <end position="20"/>
    </location>
    <ligand>
        <name>ATP</name>
        <dbReference type="ChEBI" id="CHEBI:30616"/>
    </ligand>
</feature>
<dbReference type="PROSITE" id="PS51217">
    <property type="entry name" value="UVRD_HELICASE_CTER"/>
    <property type="match status" value="1"/>
</dbReference>
<dbReference type="HOGENOM" id="CLU_010638_0_0_0"/>
<evidence type="ECO:0000256" key="6">
    <source>
        <dbReference type="ARBA" id="ARBA00034617"/>
    </source>
</evidence>
<comment type="catalytic activity">
    <reaction evidence="6">
        <text>Couples ATP hydrolysis with the unwinding of duplex DNA by translocating in the 3'-5' direction.</text>
        <dbReference type="EC" id="5.6.2.4"/>
    </reaction>
</comment>
<dbReference type="EMBL" id="CP008796">
    <property type="protein sequence ID" value="AIH04748.1"/>
    <property type="molecule type" value="Genomic_DNA"/>
</dbReference>
<keyword evidence="3 9" id="KW-0347">Helicase</keyword>
<accession>A0A075WW71</accession>
<evidence type="ECO:0000256" key="1">
    <source>
        <dbReference type="ARBA" id="ARBA00022741"/>
    </source>
</evidence>
<gene>
    <name evidence="12" type="ORF">HL41_08890</name>
</gene>
<name>A0A075WW71_9BACT</name>
<evidence type="ECO:0000259" key="11">
    <source>
        <dbReference type="PROSITE" id="PS51217"/>
    </source>
</evidence>
<comment type="catalytic activity">
    <reaction evidence="8">
        <text>ATP + H2O = ADP + phosphate + H(+)</text>
        <dbReference type="Rhea" id="RHEA:13065"/>
        <dbReference type="ChEBI" id="CHEBI:15377"/>
        <dbReference type="ChEBI" id="CHEBI:15378"/>
        <dbReference type="ChEBI" id="CHEBI:30616"/>
        <dbReference type="ChEBI" id="CHEBI:43474"/>
        <dbReference type="ChEBI" id="CHEBI:456216"/>
        <dbReference type="EC" id="5.6.2.4"/>
    </reaction>
</comment>
<feature type="domain" description="UvrD-like helicase ATP-binding" evidence="10">
    <location>
        <begin position="1"/>
        <end position="352"/>
    </location>
</feature>
<dbReference type="Pfam" id="PF00580">
    <property type="entry name" value="UvrD-helicase"/>
    <property type="match status" value="1"/>
</dbReference>
<dbReference type="KEGG" id="tcm:HL41_08890"/>
<dbReference type="PROSITE" id="PS51198">
    <property type="entry name" value="UVRD_HELICASE_ATP_BIND"/>
    <property type="match status" value="1"/>
</dbReference>
<dbReference type="GO" id="GO:0005524">
    <property type="term" value="F:ATP binding"/>
    <property type="evidence" value="ECO:0007669"/>
    <property type="project" value="UniProtKB-UniRule"/>
</dbReference>
<dbReference type="GO" id="GO:0016887">
    <property type="term" value="F:ATP hydrolysis activity"/>
    <property type="evidence" value="ECO:0007669"/>
    <property type="project" value="RHEA"/>
</dbReference>
<reference evidence="12 13" key="1">
    <citation type="journal article" date="2015" name="Genome Announc.">
        <title>Genome Sequence of a Sulfate-Reducing Thermophilic Bacterium, Thermodesulfobacterium commune DSM 2178T (Phylum Thermodesulfobacteria).</title>
        <authorList>
            <person name="Bhatnagar S."/>
            <person name="Badger J.H."/>
            <person name="Madupu R."/>
            <person name="Khouri H.M."/>
            <person name="O'Connor E.M."/>
            <person name="Robb F.T."/>
            <person name="Ward N.L."/>
            <person name="Eisen J.A."/>
        </authorList>
    </citation>
    <scope>NUCLEOTIDE SEQUENCE [LARGE SCALE GENOMIC DNA]</scope>
    <source>
        <strain evidence="12 13">DSM 2178</strain>
    </source>
</reference>
<dbReference type="SUPFAM" id="SSF52540">
    <property type="entry name" value="P-loop containing nucleoside triphosphate hydrolases"/>
    <property type="match status" value="1"/>
</dbReference>
<evidence type="ECO:0000313" key="13">
    <source>
        <dbReference type="Proteomes" id="UP000028481"/>
    </source>
</evidence>
<dbReference type="GO" id="GO:0005829">
    <property type="term" value="C:cytosol"/>
    <property type="evidence" value="ECO:0007669"/>
    <property type="project" value="TreeGrafter"/>
</dbReference>
<keyword evidence="1 9" id="KW-0547">Nucleotide-binding</keyword>
<evidence type="ECO:0000256" key="7">
    <source>
        <dbReference type="ARBA" id="ARBA00034808"/>
    </source>
</evidence>
<evidence type="ECO:0000256" key="3">
    <source>
        <dbReference type="ARBA" id="ARBA00022806"/>
    </source>
</evidence>
<dbReference type="PaxDb" id="289377-HL41_08890"/>
<dbReference type="OrthoDB" id="9810135at2"/>
<dbReference type="STRING" id="289377.HL41_08890"/>
<dbReference type="InterPro" id="IPR000212">
    <property type="entry name" value="DNA_helicase_UvrD/REP"/>
</dbReference>
<organism evidence="12 13">
    <name type="scientific">Thermodesulfobacterium commune DSM 2178</name>
    <dbReference type="NCBI Taxonomy" id="289377"/>
    <lineage>
        <taxon>Bacteria</taxon>
        <taxon>Pseudomonadati</taxon>
        <taxon>Thermodesulfobacteriota</taxon>
        <taxon>Thermodesulfobacteria</taxon>
        <taxon>Thermodesulfobacteriales</taxon>
        <taxon>Thermodesulfobacteriaceae</taxon>
        <taxon>Thermodesulfobacterium</taxon>
    </lineage>
</organism>
<evidence type="ECO:0000259" key="10">
    <source>
        <dbReference type="PROSITE" id="PS51198"/>
    </source>
</evidence>
<dbReference type="AlphaFoldDB" id="A0A075WW71"/>
<dbReference type="GO" id="GO:0000725">
    <property type="term" value="P:recombinational repair"/>
    <property type="evidence" value="ECO:0007669"/>
    <property type="project" value="TreeGrafter"/>
</dbReference>
<dbReference type="eggNOG" id="COG1074">
    <property type="taxonomic scope" value="Bacteria"/>
</dbReference>
<dbReference type="InterPro" id="IPR014017">
    <property type="entry name" value="DNA_helicase_UvrD-like_C"/>
</dbReference>
<protein>
    <recommendedName>
        <fullName evidence="7">DNA 3'-5' helicase</fullName>
        <ecNumber evidence="7">5.6.2.4</ecNumber>
    </recommendedName>
</protein>
<keyword evidence="2 9" id="KW-0378">Hydrolase</keyword>
<dbReference type="InterPro" id="IPR014016">
    <property type="entry name" value="UvrD-like_ATP-bd"/>
</dbReference>
<sequence length="775" mass="90548">MESKEPNIIIYKASAGSGKTYNLALNYLKFISQEGKDSLKKFLAITFTNKAAFEMKQRIIVFLKEIIKQTERGKTLSCQLNLSPEKAKEILNHLFLNYDHLQVKTIDSFLLTLYKAISYEVGLEPDFRVSTYLREELIEKALTDFYQQTEKDQELKKILETFVEILITEKEFLKLNFKNSLISELKKLLEKLTYHKEVLTFLNSLNKDDDNELDREIKTYFGFYSILKDFLERTFFREKELVIGFWKEKIADILFKEEDGLLPWVYVKLGSLKGVIIDEFQDTDRLQWEALNPIIEDLISKQGFLICAGDPKQSIFQWRGADPKLFEEVSQNLTLRSYNVKEEVLDHNYRSSKTIIEFNNRFFNKLNEDHIIHEILTELVFSKSDRGSDRGEEKDKVLQNLISEFKTNFKHVLQNPSNTQQGEDKSRVEIRRFNIDESSENKAIEKAKEEVLNILNELKSQGELRDVAILMLKNEEVADFSSFLISQGFNVLATSSLHLKESLVVNALASLLKFIAYPEDEVALAGFLSSAIFPEGKEILEEYLNWILTKSYLRLVAFLKEHRKEFWETQILPLLDLKKDASLYKTCIEIVKNLEIEKKFSTEITALYKFLTVVFNLDRKGEGLEEFLLYWEKYSEDEMDIPEMEDCIKILTIHKAKGLEFETVILPLLWKEKTFVTDLRLVFYNGKVFYGKKTELPEEGRLGWYLEKAKNRLELLNLLYVALTRAKKNLFVLLPDPIEKTKFSPLVKIFKKVYDLLERENLESSNSLSSSKLST</sequence>
<evidence type="ECO:0000256" key="2">
    <source>
        <dbReference type="ARBA" id="ARBA00022801"/>
    </source>
</evidence>
<keyword evidence="5" id="KW-0413">Isomerase</keyword>
<dbReference type="PANTHER" id="PTHR11070:SF67">
    <property type="entry name" value="DNA 3'-5' HELICASE"/>
    <property type="match status" value="1"/>
</dbReference>
<keyword evidence="13" id="KW-1185">Reference proteome</keyword>
<evidence type="ECO:0000256" key="8">
    <source>
        <dbReference type="ARBA" id="ARBA00048988"/>
    </source>
</evidence>
<dbReference type="InterPro" id="IPR027417">
    <property type="entry name" value="P-loop_NTPase"/>
</dbReference>
<evidence type="ECO:0000256" key="4">
    <source>
        <dbReference type="ARBA" id="ARBA00022840"/>
    </source>
</evidence>
<dbReference type="RefSeq" id="WP_038062634.1">
    <property type="nucleotide sequence ID" value="NZ_CP008796.1"/>
</dbReference>
<proteinExistence type="predicted"/>
<dbReference type="GO" id="GO:0003677">
    <property type="term" value="F:DNA binding"/>
    <property type="evidence" value="ECO:0007669"/>
    <property type="project" value="InterPro"/>
</dbReference>
<evidence type="ECO:0000256" key="5">
    <source>
        <dbReference type="ARBA" id="ARBA00023235"/>
    </source>
</evidence>
<dbReference type="Pfam" id="PF13361">
    <property type="entry name" value="UvrD_C"/>
    <property type="match status" value="1"/>
</dbReference>
<dbReference type="GO" id="GO:0043138">
    <property type="term" value="F:3'-5' DNA helicase activity"/>
    <property type="evidence" value="ECO:0007669"/>
    <property type="project" value="UniProtKB-EC"/>
</dbReference>
<evidence type="ECO:0000313" key="12">
    <source>
        <dbReference type="EMBL" id="AIH04748.1"/>
    </source>
</evidence>